<feature type="domain" description="PDZ" evidence="18">
    <location>
        <begin position="399"/>
        <end position="475"/>
    </location>
</feature>
<evidence type="ECO:0000256" key="10">
    <source>
        <dbReference type="ARBA" id="ARBA00022764"/>
    </source>
</evidence>
<dbReference type="PANTHER" id="PTHR22939">
    <property type="entry name" value="SERINE PROTEASE FAMILY S1C HTRA-RELATED"/>
    <property type="match status" value="1"/>
</dbReference>
<evidence type="ECO:0000256" key="2">
    <source>
        <dbReference type="ARBA" id="ARBA00002610"/>
    </source>
</evidence>
<feature type="active site" description="Charge relay system" evidence="15">
    <location>
        <position position="140"/>
    </location>
</feature>
<dbReference type="NCBIfam" id="TIGR02037">
    <property type="entry name" value="degP_htrA_DO"/>
    <property type="match status" value="1"/>
</dbReference>
<dbReference type="InterPro" id="IPR001478">
    <property type="entry name" value="PDZ"/>
</dbReference>
<evidence type="ECO:0000313" key="19">
    <source>
        <dbReference type="EMBL" id="RMR59139.1"/>
    </source>
</evidence>
<dbReference type="SUPFAM" id="SSF50494">
    <property type="entry name" value="Trypsin-like serine proteases"/>
    <property type="match status" value="1"/>
</dbReference>
<dbReference type="Pfam" id="PF17820">
    <property type="entry name" value="PDZ_6"/>
    <property type="match status" value="1"/>
</dbReference>
<dbReference type="InterPro" id="IPR036034">
    <property type="entry name" value="PDZ_sf"/>
</dbReference>
<dbReference type="GO" id="GO:0042597">
    <property type="term" value="C:periplasmic space"/>
    <property type="evidence" value="ECO:0007669"/>
    <property type="project" value="UniProtKB-SubCell"/>
</dbReference>
<dbReference type="PROSITE" id="PS50106">
    <property type="entry name" value="PDZ"/>
    <property type="match status" value="2"/>
</dbReference>
<keyword evidence="7 19" id="KW-0645">Protease</keyword>
<evidence type="ECO:0000259" key="18">
    <source>
        <dbReference type="PROSITE" id="PS50106"/>
    </source>
</evidence>
<dbReference type="Pfam" id="PF13365">
    <property type="entry name" value="Trypsin_2"/>
    <property type="match status" value="1"/>
</dbReference>
<dbReference type="AlphaFoldDB" id="A0A7Z6UIX5"/>
<feature type="domain" description="PDZ" evidence="18">
    <location>
        <begin position="292"/>
        <end position="366"/>
    </location>
</feature>
<dbReference type="GO" id="GO:0006508">
    <property type="term" value="P:proteolysis"/>
    <property type="evidence" value="ECO:0007669"/>
    <property type="project" value="UniProtKB-KW"/>
</dbReference>
<keyword evidence="12" id="KW-0720">Serine protease</keyword>
<evidence type="ECO:0000313" key="20">
    <source>
        <dbReference type="Proteomes" id="UP000281806"/>
    </source>
</evidence>
<dbReference type="InterPro" id="IPR041489">
    <property type="entry name" value="PDZ_6"/>
</dbReference>
<name>A0A7Z6UIX5_PSESF</name>
<feature type="active site" description="Charge relay system" evidence="15">
    <location>
        <position position="243"/>
    </location>
</feature>
<dbReference type="Gene3D" id="2.40.10.120">
    <property type="match status" value="1"/>
</dbReference>
<dbReference type="InterPro" id="IPR001940">
    <property type="entry name" value="Peptidase_S1C"/>
</dbReference>
<feature type="binding site" evidence="16">
    <location>
        <position position="140"/>
    </location>
    <ligand>
        <name>substrate</name>
    </ligand>
</feature>
<sequence>MRSLSQLLVLLNFLLVTNGSHMSIPRMKSYFSLIAAVLMLGQVATAQAENLPDFTGLVEQASPAVVNISTRQKLPDRAIANQQMPDLEGLPPMLREFFERSMPPGSRPPGAGKGDRQREAQSLGSGFIISPDGYILTNNHVIDGADEILVRLSDRSELKAKLVGTDSRTDVAVLKIDGKDLPTAKLGNSNTLKVGEWVLAIGSPFGFDHSVTKGIVSAKGRSLPNDTYVPFIQTDVAINPGNSGGPLFNMAGEVVGINSQIFTRSGGFMGLSFAIPIDVAMDVANQLKASGKVSRGWLGVVIQEVNKDLAESFGLDKPAGALVAQVLEDGPAAKGGLQVGDVILSANGQPIIMSADLPHLIGNLKDGSKAELEVIRDGKRQKLTVTVGALPDEGQEMGDVAGTGAERSSNRLGVSVIELTAEQKKSLDLKGGVAIKEVTGGPASLIGLQPGDVITHLNNQAITSSKQFTEVAKSLPKDRSVSMRVLRQGRATFITFKLSE</sequence>
<keyword evidence="9" id="KW-0677">Repeat</keyword>
<evidence type="ECO:0000256" key="5">
    <source>
        <dbReference type="ARBA" id="ARBA00013035"/>
    </source>
</evidence>
<comment type="catalytic activity">
    <reaction evidence="1">
        <text>Acts on substrates that are at least partially unfolded. The cleavage site P1 residue is normally between a pair of hydrophobic residues, such as Val-|-Val.</text>
        <dbReference type="EC" id="3.4.21.107"/>
    </reaction>
</comment>
<comment type="subcellular location">
    <subcellularLocation>
        <location evidence="3">Periplasm</location>
    </subcellularLocation>
</comment>
<evidence type="ECO:0000256" key="8">
    <source>
        <dbReference type="ARBA" id="ARBA00022729"/>
    </source>
</evidence>
<accession>A0A7Z6UIX5</accession>
<dbReference type="FunFam" id="2.40.10.120:FF:000007">
    <property type="entry name" value="Periplasmic serine endoprotease DegP-like"/>
    <property type="match status" value="1"/>
</dbReference>
<keyword evidence="8" id="KW-0732">Signal</keyword>
<gene>
    <name evidence="19" type="ORF">ALP83_04488</name>
</gene>
<evidence type="ECO:0000256" key="17">
    <source>
        <dbReference type="SAM" id="MobiDB-lite"/>
    </source>
</evidence>
<evidence type="ECO:0000256" key="6">
    <source>
        <dbReference type="ARBA" id="ARBA00013958"/>
    </source>
</evidence>
<evidence type="ECO:0000256" key="4">
    <source>
        <dbReference type="ARBA" id="ARBA00010541"/>
    </source>
</evidence>
<organism evidence="19 20">
    <name type="scientific">Pseudomonas syringae pv. actinidiae</name>
    <dbReference type="NCBI Taxonomy" id="103796"/>
    <lineage>
        <taxon>Bacteria</taxon>
        <taxon>Pseudomonadati</taxon>
        <taxon>Pseudomonadota</taxon>
        <taxon>Gammaproteobacteria</taxon>
        <taxon>Pseudomonadales</taxon>
        <taxon>Pseudomonadaceae</taxon>
        <taxon>Pseudomonas</taxon>
        <taxon>Pseudomonas syringae</taxon>
    </lineage>
</organism>
<proteinExistence type="inferred from homology"/>
<dbReference type="FunFam" id="2.30.42.10:FF:000037">
    <property type="entry name" value="Periplasmic serine endoprotease DegP-like"/>
    <property type="match status" value="1"/>
</dbReference>
<evidence type="ECO:0000256" key="11">
    <source>
        <dbReference type="ARBA" id="ARBA00022801"/>
    </source>
</evidence>
<feature type="active site" description="Charge relay system" evidence="15">
    <location>
        <position position="170"/>
    </location>
</feature>
<dbReference type="InterPro" id="IPR011782">
    <property type="entry name" value="Pept_S1C_Do"/>
</dbReference>
<comment type="caution">
    <text evidence="19">The sequence shown here is derived from an EMBL/GenBank/DDBJ whole genome shotgun (WGS) entry which is preliminary data.</text>
</comment>
<dbReference type="SMART" id="SM00228">
    <property type="entry name" value="PDZ"/>
    <property type="match status" value="2"/>
</dbReference>
<evidence type="ECO:0000256" key="9">
    <source>
        <dbReference type="ARBA" id="ARBA00022737"/>
    </source>
</evidence>
<evidence type="ECO:0000256" key="16">
    <source>
        <dbReference type="PIRSR" id="PIRSR611782-2"/>
    </source>
</evidence>
<keyword evidence="11" id="KW-0378">Hydrolase</keyword>
<dbReference type="CDD" id="cd10839">
    <property type="entry name" value="cpPDZ1_DegP-like"/>
    <property type="match status" value="1"/>
</dbReference>
<dbReference type="Gene3D" id="2.30.42.10">
    <property type="match status" value="2"/>
</dbReference>
<reference evidence="19 20" key="1">
    <citation type="submission" date="2018-08" db="EMBL/GenBank/DDBJ databases">
        <title>Recombination of ecologically and evolutionarily significant loci maintains genetic cohesion in the Pseudomonas syringae species complex.</title>
        <authorList>
            <person name="Dillon M."/>
            <person name="Thakur S."/>
            <person name="Almeida R.N.D."/>
            <person name="Weir B.S."/>
            <person name="Guttman D.S."/>
        </authorList>
    </citation>
    <scope>NUCLEOTIDE SEQUENCE [LARGE SCALE GENOMIC DNA]</scope>
    <source>
        <strain evidence="19 20">ICMP 19198</strain>
    </source>
</reference>
<evidence type="ECO:0000256" key="1">
    <source>
        <dbReference type="ARBA" id="ARBA00001772"/>
    </source>
</evidence>
<feature type="region of interest" description="Disordered" evidence="17">
    <location>
        <begin position="98"/>
        <end position="120"/>
    </location>
</feature>
<dbReference type="EC" id="3.4.21.107" evidence="5"/>
<feature type="binding site" evidence="16">
    <location>
        <begin position="241"/>
        <end position="243"/>
    </location>
    <ligand>
        <name>substrate</name>
    </ligand>
</feature>
<dbReference type="GO" id="GO:0004252">
    <property type="term" value="F:serine-type endopeptidase activity"/>
    <property type="evidence" value="ECO:0007669"/>
    <property type="project" value="InterPro"/>
</dbReference>
<evidence type="ECO:0000256" key="14">
    <source>
        <dbReference type="ARBA" id="ARBA00032850"/>
    </source>
</evidence>
<dbReference type="SUPFAM" id="SSF50156">
    <property type="entry name" value="PDZ domain-like"/>
    <property type="match status" value="2"/>
</dbReference>
<feature type="binding site" evidence="16">
    <location>
        <position position="170"/>
    </location>
    <ligand>
        <name>substrate</name>
    </ligand>
</feature>
<dbReference type="EMBL" id="RBRZ01000042">
    <property type="protein sequence ID" value="RMR59139.1"/>
    <property type="molecule type" value="Genomic_DNA"/>
</dbReference>
<evidence type="ECO:0000256" key="12">
    <source>
        <dbReference type="ARBA" id="ARBA00022825"/>
    </source>
</evidence>
<evidence type="ECO:0000256" key="13">
    <source>
        <dbReference type="ARBA" id="ARBA00023016"/>
    </source>
</evidence>
<comment type="function">
    <text evidence="2">Might be efficient in the degradation of transiently denatured and unfolded proteins which accumulate in the periplasm following stress conditions.</text>
</comment>
<protein>
    <recommendedName>
        <fullName evidence="6">Probable periplasmic serine endoprotease DegP-like</fullName>
        <ecNumber evidence="5">3.4.21.107</ecNumber>
    </recommendedName>
    <alternativeName>
        <fullName evidence="14">Protease Do</fullName>
    </alternativeName>
</protein>
<comment type="similarity">
    <text evidence="4">Belongs to the peptidase S1C family.</text>
</comment>
<dbReference type="PRINTS" id="PR00834">
    <property type="entry name" value="PROTEASES2C"/>
</dbReference>
<keyword evidence="10" id="KW-0574">Periplasm</keyword>
<evidence type="ECO:0000256" key="3">
    <source>
        <dbReference type="ARBA" id="ARBA00004418"/>
    </source>
</evidence>
<dbReference type="Pfam" id="PF13180">
    <property type="entry name" value="PDZ_2"/>
    <property type="match status" value="1"/>
</dbReference>
<keyword evidence="13" id="KW-0346">Stress response</keyword>
<dbReference type="Proteomes" id="UP000281806">
    <property type="component" value="Unassembled WGS sequence"/>
</dbReference>
<dbReference type="InterPro" id="IPR009003">
    <property type="entry name" value="Peptidase_S1_PA"/>
</dbReference>
<evidence type="ECO:0000256" key="15">
    <source>
        <dbReference type="PIRSR" id="PIRSR611782-1"/>
    </source>
</evidence>
<dbReference type="PANTHER" id="PTHR22939:SF130">
    <property type="entry name" value="PERIPLASMIC SERINE ENDOPROTEASE DEGP-LIKE-RELATED"/>
    <property type="match status" value="1"/>
</dbReference>
<evidence type="ECO:0000256" key="7">
    <source>
        <dbReference type="ARBA" id="ARBA00022670"/>
    </source>
</evidence>